<comment type="caution">
    <text evidence="7">The sequence shown here is derived from an EMBL/GenBank/DDBJ whole genome shotgun (WGS) entry which is preliminary data.</text>
</comment>
<evidence type="ECO:0000256" key="4">
    <source>
        <dbReference type="ARBA" id="ARBA00023235"/>
    </source>
</evidence>
<proteinExistence type="inferred from homology"/>
<comment type="catalytic activity">
    <reaction evidence="5">
        <text>[protein]-peptidylproline (omega=180) = [protein]-peptidylproline (omega=0)</text>
        <dbReference type="Rhea" id="RHEA:16237"/>
        <dbReference type="Rhea" id="RHEA-COMP:10747"/>
        <dbReference type="Rhea" id="RHEA-COMP:10748"/>
        <dbReference type="ChEBI" id="CHEBI:83833"/>
        <dbReference type="ChEBI" id="CHEBI:83834"/>
        <dbReference type="EC" id="5.2.1.8"/>
    </reaction>
</comment>
<dbReference type="InterPro" id="IPR044665">
    <property type="entry name" value="E_coli_cyclophilin_A-like"/>
</dbReference>
<dbReference type="Gene3D" id="2.40.100.10">
    <property type="entry name" value="Cyclophilin-like"/>
    <property type="match status" value="1"/>
</dbReference>
<dbReference type="PIRSF" id="PIRSF001467">
    <property type="entry name" value="Peptidylpro_ismrse"/>
    <property type="match status" value="1"/>
</dbReference>
<dbReference type="SUPFAM" id="SSF50891">
    <property type="entry name" value="Cyclophilin-like"/>
    <property type="match status" value="1"/>
</dbReference>
<dbReference type="InterPro" id="IPR024936">
    <property type="entry name" value="Cyclophilin-type_PPIase"/>
</dbReference>
<reference evidence="7 8" key="1">
    <citation type="submission" date="2021-08" db="EMBL/GenBank/DDBJ databases">
        <title>Massilia sp. R798.</title>
        <authorList>
            <person name="Baek J.H."/>
            <person name="Jung H.S."/>
            <person name="Kim K.R."/>
            <person name="Jeon C.O."/>
        </authorList>
    </citation>
    <scope>NUCLEOTIDE SEQUENCE [LARGE SCALE GENOMIC DNA]</scope>
    <source>
        <strain evidence="7 8">R798</strain>
    </source>
</reference>
<dbReference type="Proteomes" id="UP000809349">
    <property type="component" value="Unassembled WGS sequence"/>
</dbReference>
<keyword evidence="8" id="KW-1185">Reference proteome</keyword>
<protein>
    <recommendedName>
        <fullName evidence="5">Peptidyl-prolyl cis-trans isomerase</fullName>
        <shortName evidence="5">PPIase</shortName>
        <ecNumber evidence="5">5.2.1.8</ecNumber>
    </recommendedName>
</protein>
<dbReference type="PROSITE" id="PS00170">
    <property type="entry name" value="CSA_PPIASE_1"/>
    <property type="match status" value="1"/>
</dbReference>
<dbReference type="EMBL" id="JAFBIL020000003">
    <property type="protein sequence ID" value="MBZ2207363.1"/>
    <property type="molecule type" value="Genomic_DNA"/>
</dbReference>
<keyword evidence="3 5" id="KW-0697">Rotamase</keyword>
<sequence>MAVLIKTNMGNITVELDAEKAPKSVANFLDYANKGHYNNTIFHRVIGNFMIQGGGFEPGMKQKPADQTVENEAKNGLKNDAYTLAMARTSDPHSASAQFFINVTNNTFLDYPGQDGWGYAVFGKVTEGKEVVDAIKKVKTGRSGMFSDVPAEPVIIESVEVI</sequence>
<dbReference type="Pfam" id="PF00160">
    <property type="entry name" value="Pro_isomerase"/>
    <property type="match status" value="1"/>
</dbReference>
<evidence type="ECO:0000256" key="5">
    <source>
        <dbReference type="RuleBase" id="RU363019"/>
    </source>
</evidence>
<evidence type="ECO:0000256" key="1">
    <source>
        <dbReference type="ARBA" id="ARBA00002388"/>
    </source>
</evidence>
<dbReference type="CDD" id="cd01920">
    <property type="entry name" value="cyclophilin_EcCYP_like"/>
    <property type="match status" value="1"/>
</dbReference>
<organism evidence="7 8">
    <name type="scientific">Massilia soli</name>
    <dbReference type="NCBI Taxonomy" id="2792854"/>
    <lineage>
        <taxon>Bacteria</taxon>
        <taxon>Pseudomonadati</taxon>
        <taxon>Pseudomonadota</taxon>
        <taxon>Betaproteobacteria</taxon>
        <taxon>Burkholderiales</taxon>
        <taxon>Oxalobacteraceae</taxon>
        <taxon>Telluria group</taxon>
        <taxon>Massilia</taxon>
    </lineage>
</organism>
<dbReference type="PRINTS" id="PR00153">
    <property type="entry name" value="CSAPPISMRASE"/>
</dbReference>
<keyword evidence="4 5" id="KW-0413">Isomerase</keyword>
<dbReference type="InterPro" id="IPR029000">
    <property type="entry name" value="Cyclophilin-like_dom_sf"/>
</dbReference>
<evidence type="ECO:0000313" key="8">
    <source>
        <dbReference type="Proteomes" id="UP000809349"/>
    </source>
</evidence>
<name>A0ABS7SPZ3_9BURK</name>
<evidence type="ECO:0000256" key="2">
    <source>
        <dbReference type="ARBA" id="ARBA00007365"/>
    </source>
</evidence>
<dbReference type="InterPro" id="IPR020892">
    <property type="entry name" value="Cyclophilin-type_PPIase_CS"/>
</dbReference>
<dbReference type="PROSITE" id="PS50072">
    <property type="entry name" value="CSA_PPIASE_2"/>
    <property type="match status" value="1"/>
</dbReference>
<dbReference type="PANTHER" id="PTHR43246">
    <property type="entry name" value="PEPTIDYL-PROLYL CIS-TRANS ISOMERASE CYP38, CHLOROPLASTIC"/>
    <property type="match status" value="1"/>
</dbReference>
<comment type="similarity">
    <text evidence="2 5">Belongs to the cyclophilin-type PPIase family.</text>
</comment>
<accession>A0ABS7SPZ3</accession>
<evidence type="ECO:0000259" key="6">
    <source>
        <dbReference type="PROSITE" id="PS50072"/>
    </source>
</evidence>
<evidence type="ECO:0000313" key="7">
    <source>
        <dbReference type="EMBL" id="MBZ2207363.1"/>
    </source>
</evidence>
<comment type="function">
    <text evidence="1 5">PPIases accelerate the folding of proteins. It catalyzes the cis-trans isomerization of proline imidic peptide bonds in oligopeptides.</text>
</comment>
<dbReference type="GO" id="GO:0016853">
    <property type="term" value="F:isomerase activity"/>
    <property type="evidence" value="ECO:0007669"/>
    <property type="project" value="UniProtKB-KW"/>
</dbReference>
<dbReference type="EC" id="5.2.1.8" evidence="5"/>
<feature type="domain" description="PPIase cyclophilin-type" evidence="6">
    <location>
        <begin position="7"/>
        <end position="161"/>
    </location>
</feature>
<evidence type="ECO:0000256" key="3">
    <source>
        <dbReference type="ARBA" id="ARBA00023110"/>
    </source>
</evidence>
<gene>
    <name evidence="7" type="ORF">I4X03_008830</name>
</gene>
<dbReference type="RefSeq" id="WP_223467855.1">
    <property type="nucleotide sequence ID" value="NZ_JAFBIL020000003.1"/>
</dbReference>
<dbReference type="InterPro" id="IPR002130">
    <property type="entry name" value="Cyclophilin-type_PPIase_dom"/>
</dbReference>